<evidence type="ECO:0000256" key="2">
    <source>
        <dbReference type="ARBA" id="ARBA00006247"/>
    </source>
</evidence>
<gene>
    <name evidence="9" type="ORF">INF35_09705</name>
</gene>
<evidence type="ECO:0000313" key="9">
    <source>
        <dbReference type="EMBL" id="MBE5038056.1"/>
    </source>
</evidence>
<name>A0ABR9R4I5_9FIRM</name>
<keyword evidence="4" id="KW-0479">Metal-binding</keyword>
<sequence length="465" mass="49492">MNDPRWASIDAFAEANRDAILRDVSRLCAVPSVEGTPEPGAPFGKGPRAALDKGLEIAAELGLDTHNADGYIGWAQTGPIADGQKFLATITHVDVVPEGNGWDADPYTVRVRDGWLLGRGVADDKGPGILCLYALKYLKDSGAALRYPVRALLGANEETHMQDVEYYAEHFAMPAFCFTPDAEFPVCNGEKGGFSGELVSPVLTDGVIVDFAGGVAKNAVPDRAFCVVKAAPSAFAASEQVTVEDNGDGTVTLRGWGKSGHAAMPEGTVNAIGLLVNYLLDSGVCSPAEAAYLKVLQKLHASTDGSALGIAADDGLFSPLTIVGGTMECKDGKLRQSFDCRYPTNTDCDKLTKAMTQVCGDAATLEDISSRVPFYIPADSPAIRTLIDTYNEVTGENKEPFTMGGGTYARHFPFAVSFGPEHTDLPLPDFAGPMHGANEGANFDKMIEALKIYILALLRLQELEF</sequence>
<organism evidence="9 10">
    <name type="scientific">Gemmiger gallinarum</name>
    <dbReference type="NCBI Taxonomy" id="2779354"/>
    <lineage>
        <taxon>Bacteria</taxon>
        <taxon>Bacillati</taxon>
        <taxon>Bacillota</taxon>
        <taxon>Clostridia</taxon>
        <taxon>Eubacteriales</taxon>
        <taxon>Gemmiger</taxon>
    </lineage>
</organism>
<dbReference type="PANTHER" id="PTHR43808:SF31">
    <property type="entry name" value="N-ACETYL-L-CITRULLINE DEACETYLASE"/>
    <property type="match status" value="1"/>
</dbReference>
<evidence type="ECO:0000256" key="3">
    <source>
        <dbReference type="ARBA" id="ARBA00022670"/>
    </source>
</evidence>
<dbReference type="InterPro" id="IPR010964">
    <property type="entry name" value="M20A_pepV-rel"/>
</dbReference>
<comment type="similarity">
    <text evidence="2">Belongs to the peptidase M20A family.</text>
</comment>
<evidence type="ECO:0000256" key="4">
    <source>
        <dbReference type="ARBA" id="ARBA00022723"/>
    </source>
</evidence>
<accession>A0ABR9R4I5</accession>
<dbReference type="InterPro" id="IPR036264">
    <property type="entry name" value="Bact_exopeptidase_dim_dom"/>
</dbReference>
<evidence type="ECO:0000256" key="7">
    <source>
        <dbReference type="ARBA" id="ARBA00022997"/>
    </source>
</evidence>
<dbReference type="SUPFAM" id="SSF55031">
    <property type="entry name" value="Bacterial exopeptidase dimerisation domain"/>
    <property type="match status" value="1"/>
</dbReference>
<evidence type="ECO:0000313" key="10">
    <source>
        <dbReference type="Proteomes" id="UP000768567"/>
    </source>
</evidence>
<dbReference type="Proteomes" id="UP000768567">
    <property type="component" value="Unassembled WGS sequence"/>
</dbReference>
<evidence type="ECO:0000256" key="1">
    <source>
        <dbReference type="ARBA" id="ARBA00001947"/>
    </source>
</evidence>
<keyword evidence="7 9" id="KW-0224">Dipeptidase</keyword>
<keyword evidence="8" id="KW-0482">Metalloprotease</keyword>
<keyword evidence="6" id="KW-0862">Zinc</keyword>
<dbReference type="InterPro" id="IPR050072">
    <property type="entry name" value="Peptidase_M20A"/>
</dbReference>
<dbReference type="Gene3D" id="3.40.630.10">
    <property type="entry name" value="Zn peptidases"/>
    <property type="match status" value="1"/>
</dbReference>
<protein>
    <submittedName>
        <fullName evidence="9">Sapep family Mn(2+)-dependent dipeptidase</fullName>
        <ecNumber evidence="9">3.4.13.-</ecNumber>
    </submittedName>
</protein>
<keyword evidence="5 9" id="KW-0378">Hydrolase</keyword>
<comment type="cofactor">
    <cofactor evidence="1">
        <name>Zn(2+)</name>
        <dbReference type="ChEBI" id="CHEBI:29105"/>
    </cofactor>
</comment>
<dbReference type="NCBIfam" id="TIGR01887">
    <property type="entry name" value="dipeptidaselike"/>
    <property type="match status" value="1"/>
</dbReference>
<proteinExistence type="inferred from homology"/>
<dbReference type="Gene3D" id="3.30.70.360">
    <property type="match status" value="2"/>
</dbReference>
<dbReference type="Pfam" id="PF01546">
    <property type="entry name" value="Peptidase_M20"/>
    <property type="match status" value="1"/>
</dbReference>
<dbReference type="InterPro" id="IPR002933">
    <property type="entry name" value="Peptidase_M20"/>
</dbReference>
<evidence type="ECO:0000256" key="8">
    <source>
        <dbReference type="ARBA" id="ARBA00023049"/>
    </source>
</evidence>
<dbReference type="RefSeq" id="WP_193501936.1">
    <property type="nucleotide sequence ID" value="NZ_JADCKC010000003.1"/>
</dbReference>
<dbReference type="SUPFAM" id="SSF53187">
    <property type="entry name" value="Zn-dependent exopeptidases"/>
    <property type="match status" value="1"/>
</dbReference>
<comment type="caution">
    <text evidence="9">The sequence shown here is derived from an EMBL/GenBank/DDBJ whole genome shotgun (WGS) entry which is preliminary data.</text>
</comment>
<keyword evidence="10" id="KW-1185">Reference proteome</keyword>
<dbReference type="EC" id="3.4.13.-" evidence="9"/>
<dbReference type="EMBL" id="JADCKC010000003">
    <property type="protein sequence ID" value="MBE5038056.1"/>
    <property type="molecule type" value="Genomic_DNA"/>
</dbReference>
<evidence type="ECO:0000256" key="5">
    <source>
        <dbReference type="ARBA" id="ARBA00022801"/>
    </source>
</evidence>
<reference evidence="9 10" key="1">
    <citation type="submission" date="2020-10" db="EMBL/GenBank/DDBJ databases">
        <title>ChiBAC.</title>
        <authorList>
            <person name="Zenner C."/>
            <person name="Hitch T.C.A."/>
            <person name="Clavel T."/>
        </authorList>
    </citation>
    <scope>NUCLEOTIDE SEQUENCE [LARGE SCALE GENOMIC DNA]</scope>
    <source>
        <strain evidence="9 10">DSM 109015</strain>
    </source>
</reference>
<keyword evidence="3" id="KW-0645">Protease</keyword>
<evidence type="ECO:0000256" key="6">
    <source>
        <dbReference type="ARBA" id="ARBA00022833"/>
    </source>
</evidence>
<dbReference type="PANTHER" id="PTHR43808">
    <property type="entry name" value="ACETYLORNITHINE DEACETYLASE"/>
    <property type="match status" value="1"/>
</dbReference>
<dbReference type="GO" id="GO:0016805">
    <property type="term" value="F:dipeptidase activity"/>
    <property type="evidence" value="ECO:0007669"/>
    <property type="project" value="UniProtKB-KW"/>
</dbReference>